<evidence type="ECO:0000313" key="2">
    <source>
        <dbReference type="EMBL" id="KAJ5525609.1"/>
    </source>
</evidence>
<evidence type="ECO:0008006" key="4">
    <source>
        <dbReference type="Google" id="ProtNLM"/>
    </source>
</evidence>
<protein>
    <recommendedName>
        <fullName evidence="4">Transcription factor domain-containing protein</fullName>
    </recommendedName>
</protein>
<organism evidence="2 3">
    <name type="scientific">Penicillium frequentans</name>
    <dbReference type="NCBI Taxonomy" id="3151616"/>
    <lineage>
        <taxon>Eukaryota</taxon>
        <taxon>Fungi</taxon>
        <taxon>Dikarya</taxon>
        <taxon>Ascomycota</taxon>
        <taxon>Pezizomycotina</taxon>
        <taxon>Eurotiomycetes</taxon>
        <taxon>Eurotiomycetidae</taxon>
        <taxon>Eurotiales</taxon>
        <taxon>Aspergillaceae</taxon>
        <taxon>Penicillium</taxon>
    </lineage>
</organism>
<evidence type="ECO:0000313" key="3">
    <source>
        <dbReference type="Proteomes" id="UP001220324"/>
    </source>
</evidence>
<dbReference type="PANTHER" id="PTHR38111">
    <property type="entry name" value="ZN(2)-C6 FUNGAL-TYPE DOMAIN-CONTAINING PROTEIN-RELATED"/>
    <property type="match status" value="1"/>
</dbReference>
<comment type="caution">
    <text evidence="2">The sequence shown here is derived from an EMBL/GenBank/DDBJ whole genome shotgun (WGS) entry which is preliminary data.</text>
</comment>
<sequence>MKALVSHEEIALCLVDEPVGRIQLPQLPPAWTAAGAPPARQIEALGPIERSDGRGTGVATVVRDDAIALMRRHSAPISLDENVSPSLVRKTFKAAQPQLFLDFISASFPTLYFHNRFRAGGSPGFAEHITMNFGKDAYLDSAVCCLSSVYLAHLTQDPALLRTSRRMYGLSLGEIVRALSIGDLGMSDNMLCACMMLSVYEMYAQTTPNAWVVHSDAVRRLMESRGPSQLTVGVARSCWIAFRGFHVATAISQGRPCFLDQEEWQDFTTKLMAEDSTKPGEWAAYALISDKAFMEIAKCPRYISEARDILSSSTKSVHTVESLMQRIEDTNRRLHSLCSELRTCISAHAQRQQGITRRPGTFVGPVPEIFPETGPSLLLCGAENMQGTLRQLCDRLEGKLHCQVVEDLSPGSGTGTLSDGSADTPSPQPVRPDTMTLPFRVYSELGRGPSQTSDRNDPRAVIWLDRVASSMGVLGTKIISDNAGPVKCNDGVPGDSISR</sequence>
<dbReference type="Pfam" id="PF11951">
    <property type="entry name" value="Fungal_trans_2"/>
    <property type="match status" value="1"/>
</dbReference>
<feature type="region of interest" description="Disordered" evidence="1">
    <location>
        <begin position="407"/>
        <end position="435"/>
    </location>
</feature>
<dbReference type="InterPro" id="IPR053178">
    <property type="entry name" value="Osmoadaptation_assoc"/>
</dbReference>
<evidence type="ECO:0000256" key="1">
    <source>
        <dbReference type="SAM" id="MobiDB-lite"/>
    </source>
</evidence>
<name>A0AAD6CLD0_9EURO</name>
<dbReference type="CDD" id="cd12148">
    <property type="entry name" value="fungal_TF_MHR"/>
    <property type="match status" value="1"/>
</dbReference>
<reference evidence="2 3" key="1">
    <citation type="journal article" date="2023" name="IMA Fungus">
        <title>Comparative genomic study of the Penicillium genus elucidates a diverse pangenome and 15 lateral gene transfer events.</title>
        <authorList>
            <person name="Petersen C."/>
            <person name="Sorensen T."/>
            <person name="Nielsen M.R."/>
            <person name="Sondergaard T.E."/>
            <person name="Sorensen J.L."/>
            <person name="Fitzpatrick D.A."/>
            <person name="Frisvad J.C."/>
            <person name="Nielsen K.L."/>
        </authorList>
    </citation>
    <scope>NUCLEOTIDE SEQUENCE [LARGE SCALE GENOMIC DNA]</scope>
    <source>
        <strain evidence="2 3">IBT 35679</strain>
    </source>
</reference>
<gene>
    <name evidence="2" type="ORF">N7494_012259</name>
</gene>
<feature type="compositionally biased region" description="Polar residues" evidence="1">
    <location>
        <begin position="415"/>
        <end position="425"/>
    </location>
</feature>
<keyword evidence="3" id="KW-1185">Reference proteome</keyword>
<dbReference type="AlphaFoldDB" id="A0AAD6CLD0"/>
<accession>A0AAD6CLD0</accession>
<dbReference type="Proteomes" id="UP001220324">
    <property type="component" value="Unassembled WGS sequence"/>
</dbReference>
<dbReference type="InterPro" id="IPR021858">
    <property type="entry name" value="Fun_TF"/>
</dbReference>
<proteinExistence type="predicted"/>
<dbReference type="PANTHER" id="PTHR38111:SF5">
    <property type="entry name" value="TRANSCRIPTION FACTOR DOMAIN-CONTAINING PROTEIN"/>
    <property type="match status" value="1"/>
</dbReference>
<dbReference type="EMBL" id="JAQIZZ010000008">
    <property type="protein sequence ID" value="KAJ5525609.1"/>
    <property type="molecule type" value="Genomic_DNA"/>
</dbReference>